<name>A0ABQ8JP19_DERPT</name>
<reference evidence="1 2" key="1">
    <citation type="journal article" date="2018" name="J. Allergy Clin. Immunol.">
        <title>High-quality assembly of Dermatophagoides pteronyssinus genome and transcriptome reveals a wide range of novel allergens.</title>
        <authorList>
            <person name="Liu X.Y."/>
            <person name="Yang K.Y."/>
            <person name="Wang M.Q."/>
            <person name="Kwok J.S."/>
            <person name="Zeng X."/>
            <person name="Yang Z."/>
            <person name="Xiao X.J."/>
            <person name="Lau C.P."/>
            <person name="Li Y."/>
            <person name="Huang Z.M."/>
            <person name="Ba J.G."/>
            <person name="Yim A.K."/>
            <person name="Ouyang C.Y."/>
            <person name="Ngai S.M."/>
            <person name="Chan T.F."/>
            <person name="Leung E.L."/>
            <person name="Liu L."/>
            <person name="Liu Z.G."/>
            <person name="Tsui S.K."/>
        </authorList>
    </citation>
    <scope>NUCLEOTIDE SEQUENCE [LARGE SCALE GENOMIC DNA]</scope>
    <source>
        <strain evidence="1">Derp</strain>
    </source>
</reference>
<comment type="caution">
    <text evidence="1">The sequence shown here is derived from an EMBL/GenBank/DDBJ whole genome shotgun (WGS) entry which is preliminary data.</text>
</comment>
<gene>
    <name evidence="1" type="ORF">DERP_004340</name>
</gene>
<proteinExistence type="predicted"/>
<accession>A0ABQ8JP19</accession>
<sequence>MEKTTDKIGVGSVREILSLKFSVTNSNLLTILANRLFADSSVSELIFTFITQSFARDGKLATGHK</sequence>
<organism evidence="1 2">
    <name type="scientific">Dermatophagoides pteronyssinus</name>
    <name type="common">European house dust mite</name>
    <dbReference type="NCBI Taxonomy" id="6956"/>
    <lineage>
        <taxon>Eukaryota</taxon>
        <taxon>Metazoa</taxon>
        <taxon>Ecdysozoa</taxon>
        <taxon>Arthropoda</taxon>
        <taxon>Chelicerata</taxon>
        <taxon>Arachnida</taxon>
        <taxon>Acari</taxon>
        <taxon>Acariformes</taxon>
        <taxon>Sarcoptiformes</taxon>
        <taxon>Astigmata</taxon>
        <taxon>Psoroptidia</taxon>
        <taxon>Analgoidea</taxon>
        <taxon>Pyroglyphidae</taxon>
        <taxon>Dermatophagoidinae</taxon>
        <taxon>Dermatophagoides</taxon>
    </lineage>
</organism>
<reference evidence="1 2" key="2">
    <citation type="journal article" date="2022" name="Mol. Biol. Evol.">
        <title>Comparative Genomics Reveals Insights into the Divergent Evolution of Astigmatic Mites and Household Pest Adaptations.</title>
        <authorList>
            <person name="Xiong Q."/>
            <person name="Wan A.T."/>
            <person name="Liu X."/>
            <person name="Fung C.S."/>
            <person name="Xiao X."/>
            <person name="Malainual N."/>
            <person name="Hou J."/>
            <person name="Wang L."/>
            <person name="Wang M."/>
            <person name="Yang K.Y."/>
            <person name="Cui Y."/>
            <person name="Leung E.L."/>
            <person name="Nong W."/>
            <person name="Shin S.K."/>
            <person name="Au S.W."/>
            <person name="Jeong K.Y."/>
            <person name="Chew F.T."/>
            <person name="Hui J.H."/>
            <person name="Leung T.F."/>
            <person name="Tungtrongchitr A."/>
            <person name="Zhong N."/>
            <person name="Liu Z."/>
            <person name="Tsui S.K."/>
        </authorList>
    </citation>
    <scope>NUCLEOTIDE SEQUENCE [LARGE SCALE GENOMIC DNA]</scope>
    <source>
        <strain evidence="1">Derp</strain>
    </source>
</reference>
<evidence type="ECO:0000313" key="1">
    <source>
        <dbReference type="EMBL" id="KAH9424158.1"/>
    </source>
</evidence>
<keyword evidence="2" id="KW-1185">Reference proteome</keyword>
<dbReference type="EMBL" id="NJHN03000029">
    <property type="protein sequence ID" value="KAH9424158.1"/>
    <property type="molecule type" value="Genomic_DNA"/>
</dbReference>
<evidence type="ECO:0000313" key="2">
    <source>
        <dbReference type="Proteomes" id="UP000887458"/>
    </source>
</evidence>
<protein>
    <submittedName>
        <fullName evidence="1">Uncharacterized protein</fullName>
    </submittedName>
</protein>
<dbReference type="Proteomes" id="UP000887458">
    <property type="component" value="Unassembled WGS sequence"/>
</dbReference>